<dbReference type="InterPro" id="IPR050172">
    <property type="entry name" value="SsuD_RutA_monooxygenase"/>
</dbReference>
<keyword evidence="2" id="KW-0288">FMN</keyword>
<gene>
    <name evidence="6" type="ORF">CJU94_21755</name>
</gene>
<dbReference type="OrthoDB" id="9814695at2"/>
<dbReference type="Pfam" id="PF00296">
    <property type="entry name" value="Bac_luciferase"/>
    <property type="match status" value="1"/>
</dbReference>
<dbReference type="AlphaFoldDB" id="A0A248VPD6"/>
<evidence type="ECO:0000256" key="2">
    <source>
        <dbReference type="ARBA" id="ARBA00022643"/>
    </source>
</evidence>
<dbReference type="Gene3D" id="3.20.20.30">
    <property type="entry name" value="Luciferase-like domain"/>
    <property type="match status" value="1"/>
</dbReference>
<keyword evidence="1" id="KW-0285">Flavoprotein</keyword>
<dbReference type="SUPFAM" id="SSF51679">
    <property type="entry name" value="Bacterial luciferase-like"/>
    <property type="match status" value="1"/>
</dbReference>
<evidence type="ECO:0000259" key="5">
    <source>
        <dbReference type="Pfam" id="PF00296"/>
    </source>
</evidence>
<dbReference type="GO" id="GO:0004497">
    <property type="term" value="F:monooxygenase activity"/>
    <property type="evidence" value="ECO:0007669"/>
    <property type="project" value="UniProtKB-KW"/>
</dbReference>
<reference evidence="6 7" key="1">
    <citation type="submission" date="2017-08" db="EMBL/GenBank/DDBJ databases">
        <title>Identification and genetic characteristics of simultaneous BTEX- and naphthalene-degrading Paraburkholderia sp. BN5 isolated from petroleum-contaminated soil.</title>
        <authorList>
            <person name="Lee Y."/>
            <person name="Jeon C.O."/>
        </authorList>
    </citation>
    <scope>NUCLEOTIDE SEQUENCE [LARGE SCALE GENOMIC DNA]</scope>
    <source>
        <strain evidence="6 7">BN5</strain>
    </source>
</reference>
<accession>A0A248VPD6</accession>
<keyword evidence="4" id="KW-0503">Monooxygenase</keyword>
<evidence type="ECO:0000256" key="4">
    <source>
        <dbReference type="ARBA" id="ARBA00023033"/>
    </source>
</evidence>
<dbReference type="InterPro" id="IPR036661">
    <property type="entry name" value="Luciferase-like_sf"/>
</dbReference>
<keyword evidence="3" id="KW-0560">Oxidoreductase</keyword>
<evidence type="ECO:0000256" key="1">
    <source>
        <dbReference type="ARBA" id="ARBA00022630"/>
    </source>
</evidence>
<evidence type="ECO:0000313" key="6">
    <source>
        <dbReference type="EMBL" id="ASW00861.1"/>
    </source>
</evidence>
<dbReference type="EMBL" id="CP022990">
    <property type="protein sequence ID" value="ASW00861.1"/>
    <property type="molecule type" value="Genomic_DNA"/>
</dbReference>
<dbReference type="InterPro" id="IPR011251">
    <property type="entry name" value="Luciferase-like_dom"/>
</dbReference>
<evidence type="ECO:0000313" key="7">
    <source>
        <dbReference type="Proteomes" id="UP000215158"/>
    </source>
</evidence>
<evidence type="ECO:0000256" key="3">
    <source>
        <dbReference type="ARBA" id="ARBA00023002"/>
    </source>
</evidence>
<sequence length="406" mass="44392">MTQSIFAAAPQDSTTSAEAARAATPFVPVRSPAAFADSPVARALEQPLLLGLFLPIQAGGWSASTLPRSTDWNFDYNLALVQKAEAFGFDLVFALSQWLPKGGYGGVFNGEALDSFMSLAAMTARTERIILVATSHVLYGPWHPLHFAKFSATLDHISKGRWGINVVTGHRAVEHEMFGWQRIEHDRRYELAAEFLDAVQQLWAQPENFTFAPALSSWKLDKAFVTPKPKYGRPLLVNATGSDAGIDFAARYSDVVFITSPAGSEIEAALAALPAHTARVKATAAKYGRKVRTLINPMVICRETEAEALAYRDAIVAHGDEGSFHRFESDAHAWRGNAEQRNQAAARAVGGNISMAGSPQQIADYIVRLHEAGIDGAQLSFFDFQPDLEFFGERVLPLLREAGLRF</sequence>
<protein>
    <submittedName>
        <fullName evidence="6">LLM class flavin-dependent oxidoreductase</fullName>
    </submittedName>
</protein>
<dbReference type="PANTHER" id="PTHR42847">
    <property type="entry name" value="ALKANESULFONATE MONOOXYGENASE"/>
    <property type="match status" value="1"/>
</dbReference>
<dbReference type="PANTHER" id="PTHR42847:SF4">
    <property type="entry name" value="ALKANESULFONATE MONOOXYGENASE-RELATED"/>
    <property type="match status" value="1"/>
</dbReference>
<name>A0A248VPD6_9BURK</name>
<dbReference type="CDD" id="cd01094">
    <property type="entry name" value="Alkanesulfonate_monoxygenase"/>
    <property type="match status" value="1"/>
</dbReference>
<dbReference type="KEGG" id="parb:CJU94_21755"/>
<organism evidence="6 7">
    <name type="scientific">Paraburkholderia aromaticivorans</name>
    <dbReference type="NCBI Taxonomy" id="2026199"/>
    <lineage>
        <taxon>Bacteria</taxon>
        <taxon>Pseudomonadati</taxon>
        <taxon>Pseudomonadota</taxon>
        <taxon>Betaproteobacteria</taxon>
        <taxon>Burkholderiales</taxon>
        <taxon>Burkholderiaceae</taxon>
        <taxon>Paraburkholderia</taxon>
    </lineage>
</organism>
<proteinExistence type="predicted"/>
<keyword evidence="7" id="KW-1185">Reference proteome</keyword>
<dbReference type="Proteomes" id="UP000215158">
    <property type="component" value="Chromosome 2"/>
</dbReference>
<feature type="domain" description="Luciferase-like" evidence="5">
    <location>
        <begin position="51"/>
        <end position="375"/>
    </location>
</feature>
<dbReference type="GO" id="GO:0016705">
    <property type="term" value="F:oxidoreductase activity, acting on paired donors, with incorporation or reduction of molecular oxygen"/>
    <property type="evidence" value="ECO:0007669"/>
    <property type="project" value="InterPro"/>
</dbReference>